<dbReference type="PANTHER" id="PTHR45527">
    <property type="entry name" value="NONRIBOSOMAL PEPTIDE SYNTHETASE"/>
    <property type="match status" value="1"/>
</dbReference>
<dbReference type="Gene3D" id="3.30.559.30">
    <property type="entry name" value="Nonribosomal peptide synthetase, condensation domain"/>
    <property type="match status" value="1"/>
</dbReference>
<dbReference type="GO" id="GO:0005829">
    <property type="term" value="C:cytosol"/>
    <property type="evidence" value="ECO:0007669"/>
    <property type="project" value="TreeGrafter"/>
</dbReference>
<keyword evidence="4" id="KW-1185">Reference proteome</keyword>
<gene>
    <name evidence="3" type="ORF">HT102_08300</name>
</gene>
<protein>
    <submittedName>
        <fullName evidence="3">Aureobasidin A1 biosynthesis complex</fullName>
    </submittedName>
</protein>
<reference evidence="3" key="1">
    <citation type="submission" date="2020-09" db="EMBL/GenBank/DDBJ databases">
        <title>Hoyosella lacisalsi sp. nov., a halotolerant actinobacterium isolated from soil of Lake Gudzhirganskoe.</title>
        <authorList>
            <person name="Yang Q."/>
            <person name="Guo P.Y."/>
            <person name="Liu S.W."/>
            <person name="Li F.N."/>
            <person name="Sun C.H."/>
        </authorList>
    </citation>
    <scope>NUCLEOTIDE SEQUENCE</scope>
    <source>
        <strain evidence="3">G463</strain>
    </source>
</reference>
<name>A0A927JBX7_9ACTN</name>
<comment type="caution">
    <text evidence="3">The sequence shown here is derived from an EMBL/GenBank/DDBJ whole genome shotgun (WGS) entry which is preliminary data.</text>
</comment>
<accession>A0A927JBX7</accession>
<dbReference type="GO" id="GO:0044550">
    <property type="term" value="P:secondary metabolite biosynthetic process"/>
    <property type="evidence" value="ECO:0007669"/>
    <property type="project" value="TreeGrafter"/>
</dbReference>
<feature type="domain" description="Condensation" evidence="2">
    <location>
        <begin position="62"/>
        <end position="380"/>
    </location>
</feature>
<dbReference type="Pfam" id="PF00668">
    <property type="entry name" value="Condensation"/>
    <property type="match status" value="1"/>
</dbReference>
<dbReference type="GO" id="GO:0043041">
    <property type="term" value="P:amino acid activation for nonribosomal peptide biosynthetic process"/>
    <property type="evidence" value="ECO:0007669"/>
    <property type="project" value="TreeGrafter"/>
</dbReference>
<evidence type="ECO:0000313" key="3">
    <source>
        <dbReference type="EMBL" id="MBD8506483.1"/>
    </source>
</evidence>
<organism evidence="3 4">
    <name type="scientific">Lolliginicoccus lacisalsi</name>
    <dbReference type="NCBI Taxonomy" id="2742202"/>
    <lineage>
        <taxon>Bacteria</taxon>
        <taxon>Bacillati</taxon>
        <taxon>Actinomycetota</taxon>
        <taxon>Actinomycetes</taxon>
        <taxon>Mycobacteriales</taxon>
        <taxon>Hoyosellaceae</taxon>
        <taxon>Lolliginicoccus</taxon>
    </lineage>
</organism>
<dbReference type="InterPro" id="IPR023213">
    <property type="entry name" value="CAT-like_dom_sf"/>
</dbReference>
<dbReference type="InterPro" id="IPR001242">
    <property type="entry name" value="Condensation_dom"/>
</dbReference>
<evidence type="ECO:0000256" key="1">
    <source>
        <dbReference type="SAM" id="MobiDB-lite"/>
    </source>
</evidence>
<proteinExistence type="predicted"/>
<evidence type="ECO:0000313" key="4">
    <source>
        <dbReference type="Proteomes" id="UP000642993"/>
    </source>
</evidence>
<dbReference type="AlphaFoldDB" id="A0A927JBX7"/>
<dbReference type="GO" id="GO:0031177">
    <property type="term" value="F:phosphopantetheine binding"/>
    <property type="evidence" value="ECO:0007669"/>
    <property type="project" value="TreeGrafter"/>
</dbReference>
<sequence length="463" mass="50596">MEYTELDQYPLPDGRLTTWTPVVARGAWAPDARPLSSAHREHCDRADRTTDRPGRGSWIGSAFRIERPYSPEAMRALITTWFARHEALRTTVLPTPAGWARQTLPVDAIDAVPVPVLRARTGAEARDFLTEQFETALSPLSWPHCILATVEPGPLEPGSDDGSFLCIFGADHSVMDAYSQVIAISELRALYNDIVDGTHHTTAKAYGSHLDFAVVEQKACEALTTEAPAVQAWRDFLAQHDHQFPAFGPVEPATATSRQASLSRWLLDLDEAQALNTACRAHGFSSQAGILAALALAQARTGGGTRFSTIMPVHTRVHESWAESMGWFVNIVPLELTVAHGNDLPGALQSATRALAATKPLALAPFARVAELLGTTATPRFVVSYVDIRYLPEADRMPDIQGRALRSNSYSSNEVYFWINRTPHGLNVSTRYPDTPQAHLAIEMFLSELATVLRSASTTPIAA</sequence>
<dbReference type="EMBL" id="JACYWE010000004">
    <property type="protein sequence ID" value="MBD8506483.1"/>
    <property type="molecule type" value="Genomic_DNA"/>
</dbReference>
<evidence type="ECO:0000259" key="2">
    <source>
        <dbReference type="Pfam" id="PF00668"/>
    </source>
</evidence>
<dbReference type="Proteomes" id="UP000642993">
    <property type="component" value="Unassembled WGS sequence"/>
</dbReference>
<dbReference type="RefSeq" id="WP_192038957.1">
    <property type="nucleotide sequence ID" value="NZ_JACYWE010000004.1"/>
</dbReference>
<feature type="compositionally biased region" description="Basic and acidic residues" evidence="1">
    <location>
        <begin position="38"/>
        <end position="54"/>
    </location>
</feature>
<dbReference type="SUPFAM" id="SSF52777">
    <property type="entry name" value="CoA-dependent acyltransferases"/>
    <property type="match status" value="2"/>
</dbReference>
<dbReference type="GO" id="GO:0003824">
    <property type="term" value="F:catalytic activity"/>
    <property type="evidence" value="ECO:0007669"/>
    <property type="project" value="InterPro"/>
</dbReference>
<dbReference type="Gene3D" id="3.30.559.10">
    <property type="entry name" value="Chloramphenicol acetyltransferase-like domain"/>
    <property type="match status" value="1"/>
</dbReference>
<dbReference type="GO" id="GO:0008610">
    <property type="term" value="P:lipid biosynthetic process"/>
    <property type="evidence" value="ECO:0007669"/>
    <property type="project" value="UniProtKB-ARBA"/>
</dbReference>
<dbReference type="PANTHER" id="PTHR45527:SF1">
    <property type="entry name" value="FATTY ACID SYNTHASE"/>
    <property type="match status" value="1"/>
</dbReference>
<feature type="region of interest" description="Disordered" evidence="1">
    <location>
        <begin position="34"/>
        <end position="54"/>
    </location>
</feature>